<feature type="non-terminal residue" evidence="1">
    <location>
        <position position="1"/>
    </location>
</feature>
<name>A0A9N9NTP0_9GLOM</name>
<comment type="caution">
    <text evidence="1">The sequence shown here is derived from an EMBL/GenBank/DDBJ whole genome shotgun (WGS) entry which is preliminary data.</text>
</comment>
<protein>
    <submittedName>
        <fullName evidence="1">11410_t:CDS:1</fullName>
    </submittedName>
</protein>
<accession>A0A9N9NTP0</accession>
<reference evidence="1" key="1">
    <citation type="submission" date="2021-06" db="EMBL/GenBank/DDBJ databases">
        <authorList>
            <person name="Kallberg Y."/>
            <person name="Tangrot J."/>
            <person name="Rosling A."/>
        </authorList>
    </citation>
    <scope>NUCLEOTIDE SEQUENCE</scope>
    <source>
        <strain evidence="1">IN212</strain>
    </source>
</reference>
<dbReference type="Proteomes" id="UP000789396">
    <property type="component" value="Unassembled WGS sequence"/>
</dbReference>
<dbReference type="AlphaFoldDB" id="A0A9N9NTP0"/>
<feature type="non-terminal residue" evidence="1">
    <location>
        <position position="52"/>
    </location>
</feature>
<evidence type="ECO:0000313" key="2">
    <source>
        <dbReference type="Proteomes" id="UP000789396"/>
    </source>
</evidence>
<proteinExistence type="predicted"/>
<keyword evidence="2" id="KW-1185">Reference proteome</keyword>
<organism evidence="1 2">
    <name type="scientific">Racocetra fulgida</name>
    <dbReference type="NCBI Taxonomy" id="60492"/>
    <lineage>
        <taxon>Eukaryota</taxon>
        <taxon>Fungi</taxon>
        <taxon>Fungi incertae sedis</taxon>
        <taxon>Mucoromycota</taxon>
        <taxon>Glomeromycotina</taxon>
        <taxon>Glomeromycetes</taxon>
        <taxon>Diversisporales</taxon>
        <taxon>Gigasporaceae</taxon>
        <taxon>Racocetra</taxon>
    </lineage>
</organism>
<dbReference type="EMBL" id="CAJVPZ010040315">
    <property type="protein sequence ID" value="CAG8759335.1"/>
    <property type="molecule type" value="Genomic_DNA"/>
</dbReference>
<gene>
    <name evidence="1" type="ORF">RFULGI_LOCUS14190</name>
</gene>
<evidence type="ECO:0000313" key="1">
    <source>
        <dbReference type="EMBL" id="CAG8759335.1"/>
    </source>
</evidence>
<sequence length="52" mass="6108">IKENLKMFKKLGVFVCQAIKTILIVQDNHKDTQNAIRKCDEYMIDLEILTKL</sequence>